<feature type="domain" description="Acyl-CoA oxidase/dehydrogenase middle" evidence="7">
    <location>
        <begin position="128"/>
        <end position="220"/>
    </location>
</feature>
<evidence type="ECO:0000256" key="2">
    <source>
        <dbReference type="ARBA" id="ARBA00009347"/>
    </source>
</evidence>
<dbReference type="Pfam" id="PF02770">
    <property type="entry name" value="Acyl-CoA_dh_M"/>
    <property type="match status" value="1"/>
</dbReference>
<dbReference type="FunFam" id="2.40.110.10:FF:000002">
    <property type="entry name" value="Acyl-CoA dehydrogenase fadE12"/>
    <property type="match status" value="1"/>
</dbReference>
<dbReference type="GO" id="GO:0016627">
    <property type="term" value="F:oxidoreductase activity, acting on the CH-CH group of donors"/>
    <property type="evidence" value="ECO:0007669"/>
    <property type="project" value="InterPro"/>
</dbReference>
<evidence type="ECO:0000259" key="7">
    <source>
        <dbReference type="Pfam" id="PF02770"/>
    </source>
</evidence>
<dbReference type="SUPFAM" id="SSF56645">
    <property type="entry name" value="Acyl-CoA dehydrogenase NM domain-like"/>
    <property type="match status" value="1"/>
</dbReference>
<keyword evidence="4" id="KW-0274">FAD</keyword>
<evidence type="ECO:0000259" key="6">
    <source>
        <dbReference type="Pfam" id="PF00441"/>
    </source>
</evidence>
<dbReference type="InterPro" id="IPR052161">
    <property type="entry name" value="Mycobact_Acyl-CoA_DH"/>
</dbReference>
<dbReference type="InterPro" id="IPR046373">
    <property type="entry name" value="Acyl-CoA_Oxase/DH_mid-dom_sf"/>
</dbReference>
<dbReference type="EMBL" id="CCAE010000042">
    <property type="protein sequence ID" value="CDN89418.1"/>
    <property type="molecule type" value="Genomic_DNA"/>
</dbReference>
<dbReference type="PANTHER" id="PTHR43292">
    <property type="entry name" value="ACYL-COA DEHYDROGENASE"/>
    <property type="match status" value="1"/>
</dbReference>
<keyword evidence="10" id="KW-1185">Reference proteome</keyword>
<dbReference type="Pfam" id="PF00441">
    <property type="entry name" value="Acyl-CoA_dh_1"/>
    <property type="match status" value="1"/>
</dbReference>
<reference evidence="10" key="1">
    <citation type="submission" date="2014-02" db="EMBL/GenBank/DDBJ databases">
        <authorList>
            <person name="Gan H."/>
        </authorList>
    </citation>
    <scope>NUCLEOTIDE SEQUENCE [LARGE SCALE GENOMIC DNA]</scope>
    <source>
        <strain evidence="10">S1</strain>
    </source>
</reference>
<dbReference type="Gene3D" id="1.10.540.10">
    <property type="entry name" value="Acyl-CoA dehydrogenase/oxidase, N-terminal domain"/>
    <property type="match status" value="1"/>
</dbReference>
<keyword evidence="3" id="KW-0285">Flavoprotein</keyword>
<feature type="domain" description="Acyl-CoA dehydrogenase/oxidase C-terminal" evidence="6">
    <location>
        <begin position="235"/>
        <end position="372"/>
    </location>
</feature>
<dbReference type="SUPFAM" id="SSF47203">
    <property type="entry name" value="Acyl-CoA dehydrogenase C-terminal domain-like"/>
    <property type="match status" value="1"/>
</dbReference>
<gene>
    <name evidence="9" type="ORF">BN948_03855</name>
</gene>
<keyword evidence="5 9" id="KW-0560">Oxidoreductase</keyword>
<dbReference type="AlphaFoldDB" id="A0A1L1PHL0"/>
<dbReference type="RefSeq" id="WP_009514991.1">
    <property type="nucleotide sequence ID" value="NZ_CCAE010000042.1"/>
</dbReference>
<dbReference type="InterPro" id="IPR009100">
    <property type="entry name" value="AcylCoA_DH/oxidase_NM_dom_sf"/>
</dbReference>
<dbReference type="PANTHER" id="PTHR43292:SF3">
    <property type="entry name" value="ACYL-COA DEHYDROGENASE FADE29"/>
    <property type="match status" value="1"/>
</dbReference>
<evidence type="ECO:0000259" key="8">
    <source>
        <dbReference type="Pfam" id="PF02771"/>
    </source>
</evidence>
<sequence length="383" mass="41812">MDFSWTEEQTALRERVRELLARELPPDWEGLSRHGPGSPEQTAFSLDFCPKLADAGLLVPHWPVEHGGSGAPPWHHFIIGEELWAAGEPRGAQYMNVNFIGQTVMRFGSLEQKQRYLPPMAAGRAIWCQGFSEPSAGSDLAALRTRAERRGDEYVINGSKIWTSYAGLAQTCFLLARTGGAGRQGICIFLVPMDTPGITVRGIPSLIGEGDIHEVFFDDVVVPADALLGEEGQAWPIIGWALSHERVGIARYAFSRRVLDGMVRQLQSQGRFDDPVVQARAGQALAAIEAARLLVYRVIDQRARGLPPTADANVARTAVIAADHRVSDFGMSFLPDTYCGSDHPLHLSHHERAIAAGIAAGAAEIQLNLVAQDFLKLPREARA</sequence>
<dbReference type="GO" id="GO:0005886">
    <property type="term" value="C:plasma membrane"/>
    <property type="evidence" value="ECO:0007669"/>
    <property type="project" value="TreeGrafter"/>
</dbReference>
<evidence type="ECO:0000256" key="5">
    <source>
        <dbReference type="ARBA" id="ARBA00023002"/>
    </source>
</evidence>
<dbReference type="InterPro" id="IPR006091">
    <property type="entry name" value="Acyl-CoA_Oxase/DH_mid-dom"/>
</dbReference>
<dbReference type="Pfam" id="PF02771">
    <property type="entry name" value="Acyl-CoA_dh_N"/>
    <property type="match status" value="1"/>
</dbReference>
<reference evidence="10" key="2">
    <citation type="submission" date="2014-11" db="EMBL/GenBank/DDBJ databases">
        <title>Draft genome sequence of Hydrogenophaga intermedia S1.</title>
        <authorList>
            <person name="Gan H.M."/>
            <person name="Chew T.H."/>
            <person name="Stolz A."/>
        </authorList>
    </citation>
    <scope>NUCLEOTIDE SEQUENCE [LARGE SCALE GENOMIC DNA]</scope>
    <source>
        <strain evidence="10">S1</strain>
    </source>
</reference>
<feature type="domain" description="Acyl-CoA dehydrogenase/oxidase N-terminal" evidence="8">
    <location>
        <begin position="6"/>
        <end position="123"/>
    </location>
</feature>
<organism evidence="9 10">
    <name type="scientific">Hydrogenophaga intermedia</name>
    <dbReference type="NCBI Taxonomy" id="65786"/>
    <lineage>
        <taxon>Bacteria</taxon>
        <taxon>Pseudomonadati</taxon>
        <taxon>Pseudomonadota</taxon>
        <taxon>Betaproteobacteria</taxon>
        <taxon>Burkholderiales</taxon>
        <taxon>Comamonadaceae</taxon>
        <taxon>Hydrogenophaga</taxon>
    </lineage>
</organism>
<dbReference type="Gene3D" id="2.40.110.10">
    <property type="entry name" value="Butyryl-CoA Dehydrogenase, subunit A, domain 2"/>
    <property type="match status" value="1"/>
</dbReference>
<name>A0A1L1PHL0_HYDIT</name>
<evidence type="ECO:0000256" key="3">
    <source>
        <dbReference type="ARBA" id="ARBA00022630"/>
    </source>
</evidence>
<evidence type="ECO:0000313" key="9">
    <source>
        <dbReference type="EMBL" id="CDN89418.1"/>
    </source>
</evidence>
<evidence type="ECO:0000256" key="1">
    <source>
        <dbReference type="ARBA" id="ARBA00001974"/>
    </source>
</evidence>
<evidence type="ECO:0000256" key="4">
    <source>
        <dbReference type="ARBA" id="ARBA00022827"/>
    </source>
</evidence>
<dbReference type="GO" id="GO:0050660">
    <property type="term" value="F:flavin adenine dinucleotide binding"/>
    <property type="evidence" value="ECO:0007669"/>
    <property type="project" value="InterPro"/>
</dbReference>
<comment type="cofactor">
    <cofactor evidence="1">
        <name>FAD</name>
        <dbReference type="ChEBI" id="CHEBI:57692"/>
    </cofactor>
</comment>
<accession>A0A1L1PHL0</accession>
<dbReference type="InterPro" id="IPR036250">
    <property type="entry name" value="AcylCo_DH-like_C"/>
</dbReference>
<dbReference type="InterPro" id="IPR037069">
    <property type="entry name" value="AcylCoA_DH/ox_N_sf"/>
</dbReference>
<proteinExistence type="inferred from homology"/>
<dbReference type="InterPro" id="IPR009075">
    <property type="entry name" value="AcylCo_DH/oxidase_C"/>
</dbReference>
<evidence type="ECO:0000313" key="10">
    <source>
        <dbReference type="Proteomes" id="UP000028878"/>
    </source>
</evidence>
<dbReference type="Gene3D" id="1.20.140.10">
    <property type="entry name" value="Butyryl-CoA Dehydrogenase, subunit A, domain 3"/>
    <property type="match status" value="1"/>
</dbReference>
<dbReference type="EC" id="1.3.8.-" evidence="9"/>
<comment type="similarity">
    <text evidence="2">Belongs to the acyl-CoA dehydrogenase family.</text>
</comment>
<dbReference type="Proteomes" id="UP000028878">
    <property type="component" value="Unassembled WGS sequence"/>
</dbReference>
<protein>
    <submittedName>
        <fullName evidence="9">Acyl-dehydrogenase</fullName>
        <ecNumber evidence="9">1.3.8.-</ecNumber>
    </submittedName>
</protein>
<dbReference type="InterPro" id="IPR013786">
    <property type="entry name" value="AcylCoA_DH/ox_N"/>
</dbReference>